<feature type="domain" description="Putative regulatory protein FmdB zinc ribbon" evidence="4">
    <location>
        <begin position="1"/>
        <end position="42"/>
    </location>
</feature>
<evidence type="ECO:0000313" key="5">
    <source>
        <dbReference type="EMBL" id="SFE24353.1"/>
    </source>
</evidence>
<evidence type="ECO:0000256" key="1">
    <source>
        <dbReference type="ARBA" id="ARBA00022980"/>
    </source>
</evidence>
<keyword evidence="1" id="KW-0689">Ribosomal protein</keyword>
<dbReference type="GO" id="GO:0005840">
    <property type="term" value="C:ribosome"/>
    <property type="evidence" value="ECO:0007669"/>
    <property type="project" value="UniProtKB-KW"/>
</dbReference>
<dbReference type="PANTHER" id="PTHR34404:SF2">
    <property type="entry name" value="CONSERVED SERINE RICH PROTEIN"/>
    <property type="match status" value="1"/>
</dbReference>
<evidence type="ECO:0000259" key="4">
    <source>
        <dbReference type="SMART" id="SM00834"/>
    </source>
</evidence>
<dbReference type="Pfam" id="PF09723">
    <property type="entry name" value="Zn_ribbon_8"/>
    <property type="match status" value="1"/>
</dbReference>
<feature type="region of interest" description="Disordered" evidence="3">
    <location>
        <begin position="64"/>
        <end position="113"/>
    </location>
</feature>
<dbReference type="EMBL" id="FOMQ01000021">
    <property type="protein sequence ID" value="SFE24353.1"/>
    <property type="molecule type" value="Genomic_DNA"/>
</dbReference>
<evidence type="ECO:0000313" key="6">
    <source>
        <dbReference type="Proteomes" id="UP000199517"/>
    </source>
</evidence>
<dbReference type="STRING" id="32040.SAMN04489710_12135"/>
<sequence length="113" mass="10605">MPIYAYKCGACGHAKDVLQKMSDAPLTVCPACGAEAFSKQVTAAGFQLKGSGWYVTDFRGGNSAAAPAPAADSAGGAAAAPATAPAPAGAAAPAPAAAPASSAAAPAAPSSKS</sequence>
<dbReference type="AlphaFoldDB" id="A0A1I1Z1P6"/>
<dbReference type="GO" id="GO:0003735">
    <property type="term" value="F:structural constituent of ribosome"/>
    <property type="evidence" value="ECO:0007669"/>
    <property type="project" value="InterPro"/>
</dbReference>
<dbReference type="SMART" id="SM00834">
    <property type="entry name" value="CxxC_CXXC_SSSS"/>
    <property type="match status" value="1"/>
</dbReference>
<name>A0A1I1Z1P6_9BURK</name>
<dbReference type="PANTHER" id="PTHR34404">
    <property type="entry name" value="REGULATORY PROTEIN, FMDB FAMILY"/>
    <property type="match status" value="1"/>
</dbReference>
<accession>A0A1I1Z1P6</accession>
<dbReference type="GO" id="GO:1990904">
    <property type="term" value="C:ribonucleoprotein complex"/>
    <property type="evidence" value="ECO:0007669"/>
    <property type="project" value="UniProtKB-KW"/>
</dbReference>
<evidence type="ECO:0000256" key="2">
    <source>
        <dbReference type="ARBA" id="ARBA00023274"/>
    </source>
</evidence>
<dbReference type="NCBIfam" id="TIGR02605">
    <property type="entry name" value="CxxC_CxxC_SSSS"/>
    <property type="match status" value="1"/>
</dbReference>
<proteinExistence type="predicted"/>
<organism evidence="5 6">
    <name type="scientific">Paracidovorax konjaci</name>
    <dbReference type="NCBI Taxonomy" id="32040"/>
    <lineage>
        <taxon>Bacteria</taxon>
        <taxon>Pseudomonadati</taxon>
        <taxon>Pseudomonadota</taxon>
        <taxon>Betaproteobacteria</taxon>
        <taxon>Burkholderiales</taxon>
        <taxon>Comamonadaceae</taxon>
        <taxon>Paracidovorax</taxon>
    </lineage>
</organism>
<reference evidence="6" key="1">
    <citation type="submission" date="2016-10" db="EMBL/GenBank/DDBJ databases">
        <authorList>
            <person name="Varghese N."/>
            <person name="Submissions S."/>
        </authorList>
    </citation>
    <scope>NUCLEOTIDE SEQUENCE [LARGE SCALE GENOMIC DNA]</scope>
    <source>
        <strain evidence="6">DSM 7481</strain>
    </source>
</reference>
<dbReference type="GO" id="GO:0006412">
    <property type="term" value="P:translation"/>
    <property type="evidence" value="ECO:0007669"/>
    <property type="project" value="InterPro"/>
</dbReference>
<evidence type="ECO:0000256" key="3">
    <source>
        <dbReference type="SAM" id="MobiDB-lite"/>
    </source>
</evidence>
<dbReference type="PRINTS" id="PR00456">
    <property type="entry name" value="RIBOSOMALP2"/>
</dbReference>
<dbReference type="InterPro" id="IPR013429">
    <property type="entry name" value="Regulatory_FmdB_Zinc_ribbon"/>
</dbReference>
<dbReference type="RefSeq" id="WP_092957265.1">
    <property type="nucleotide sequence ID" value="NZ_FOMQ01000021.1"/>
</dbReference>
<dbReference type="InterPro" id="IPR001859">
    <property type="entry name" value="Ribosomal_P1/P2_euk"/>
</dbReference>
<keyword evidence="2" id="KW-0687">Ribonucleoprotein</keyword>
<gene>
    <name evidence="5" type="ORF">SAMN04489710_12135</name>
</gene>
<keyword evidence="6" id="KW-1185">Reference proteome</keyword>
<dbReference type="OrthoDB" id="9813321at2"/>
<dbReference type="Proteomes" id="UP000199517">
    <property type="component" value="Unassembled WGS sequence"/>
</dbReference>
<protein>
    <submittedName>
        <fullName evidence="5">Putative regulatory protein, FmdB family</fullName>
    </submittedName>
</protein>